<proteinExistence type="predicted"/>
<accession>A0A8E2DU01</accession>
<evidence type="ECO:0000313" key="3">
    <source>
        <dbReference type="EMBL" id="OCH95775.1"/>
    </source>
</evidence>
<protein>
    <recommendedName>
        <fullName evidence="2">DUF6697 domain-containing protein</fullName>
    </recommendedName>
</protein>
<organism evidence="3 4">
    <name type="scientific">Obba rivulosa</name>
    <dbReference type="NCBI Taxonomy" id="1052685"/>
    <lineage>
        <taxon>Eukaryota</taxon>
        <taxon>Fungi</taxon>
        <taxon>Dikarya</taxon>
        <taxon>Basidiomycota</taxon>
        <taxon>Agaricomycotina</taxon>
        <taxon>Agaricomycetes</taxon>
        <taxon>Polyporales</taxon>
        <taxon>Gelatoporiaceae</taxon>
        <taxon>Obba</taxon>
    </lineage>
</organism>
<keyword evidence="4" id="KW-1185">Reference proteome</keyword>
<dbReference type="OrthoDB" id="2757553at2759"/>
<feature type="domain" description="DUF6697" evidence="2">
    <location>
        <begin position="2"/>
        <end position="124"/>
    </location>
</feature>
<evidence type="ECO:0000313" key="4">
    <source>
        <dbReference type="Proteomes" id="UP000250043"/>
    </source>
</evidence>
<dbReference type="InterPro" id="IPR046520">
    <property type="entry name" value="DUF6697"/>
</dbReference>
<dbReference type="AlphaFoldDB" id="A0A8E2DU01"/>
<evidence type="ECO:0000256" key="1">
    <source>
        <dbReference type="SAM" id="MobiDB-lite"/>
    </source>
</evidence>
<sequence>MNHNPWSPVAPGEHGYMMVGLGREKETFMEPEIRHIFVGCESSHQYAGLYSCVRVEPLTKEEWFILPEHVKTTYVETTRDKEKRLNPGPTSKVRAEYDTGERRAPCVMLQCIEFNPEFYNELVAANDNFFAPCTTSPSKLKRARPAEDEAGEANSNTISPGSSTKRANTSMASSASPQRKSSRVSVRIIMPDYVEH</sequence>
<feature type="compositionally biased region" description="Polar residues" evidence="1">
    <location>
        <begin position="153"/>
        <end position="179"/>
    </location>
</feature>
<dbReference type="Pfam" id="PF20411">
    <property type="entry name" value="DUF6697"/>
    <property type="match status" value="1"/>
</dbReference>
<name>A0A8E2DU01_9APHY</name>
<feature type="region of interest" description="Disordered" evidence="1">
    <location>
        <begin position="137"/>
        <end position="184"/>
    </location>
</feature>
<gene>
    <name evidence="3" type="ORF">OBBRIDRAFT_719775</name>
</gene>
<dbReference type="EMBL" id="KV722334">
    <property type="protein sequence ID" value="OCH95775.1"/>
    <property type="molecule type" value="Genomic_DNA"/>
</dbReference>
<reference evidence="3 4" key="1">
    <citation type="submission" date="2016-07" db="EMBL/GenBank/DDBJ databases">
        <title>Draft genome of the white-rot fungus Obba rivulosa 3A-2.</title>
        <authorList>
            <consortium name="DOE Joint Genome Institute"/>
            <person name="Miettinen O."/>
            <person name="Riley R."/>
            <person name="Acob R."/>
            <person name="Barry K."/>
            <person name="Cullen D."/>
            <person name="De Vries R."/>
            <person name="Hainaut M."/>
            <person name="Hatakka A."/>
            <person name="Henrissat B."/>
            <person name="Hilden K."/>
            <person name="Kuo R."/>
            <person name="Labutti K."/>
            <person name="Lipzen A."/>
            <person name="Makela M.R."/>
            <person name="Sandor L."/>
            <person name="Spatafora J.W."/>
            <person name="Grigoriev I.V."/>
            <person name="Hibbett D.S."/>
        </authorList>
    </citation>
    <scope>NUCLEOTIDE SEQUENCE [LARGE SCALE GENOMIC DNA]</scope>
    <source>
        <strain evidence="3 4">3A-2</strain>
    </source>
</reference>
<evidence type="ECO:0000259" key="2">
    <source>
        <dbReference type="Pfam" id="PF20411"/>
    </source>
</evidence>
<dbReference type="Proteomes" id="UP000250043">
    <property type="component" value="Unassembled WGS sequence"/>
</dbReference>